<feature type="transmembrane region" description="Helical" evidence="1">
    <location>
        <begin position="12"/>
        <end position="33"/>
    </location>
</feature>
<dbReference type="EMBL" id="BK032799">
    <property type="protein sequence ID" value="DAF60912.1"/>
    <property type="molecule type" value="Genomic_DNA"/>
</dbReference>
<accession>A0A8S5TCQ0</accession>
<keyword evidence="1" id="KW-0812">Transmembrane</keyword>
<name>A0A8S5TCQ0_9CAUD</name>
<evidence type="ECO:0000313" key="2">
    <source>
        <dbReference type="EMBL" id="DAF60912.1"/>
    </source>
</evidence>
<protein>
    <submittedName>
        <fullName evidence="2">Uncharacterized protein</fullName>
    </submittedName>
</protein>
<reference evidence="2" key="1">
    <citation type="journal article" date="2021" name="Proc. Natl. Acad. Sci. U.S.A.">
        <title>A Catalog of Tens of Thousands of Viruses from Human Metagenomes Reveals Hidden Associations with Chronic Diseases.</title>
        <authorList>
            <person name="Tisza M.J."/>
            <person name="Buck C.B."/>
        </authorList>
    </citation>
    <scope>NUCLEOTIDE SEQUENCE</scope>
    <source>
        <strain evidence="2">CteEQ43</strain>
    </source>
</reference>
<keyword evidence="1" id="KW-1133">Transmembrane helix</keyword>
<evidence type="ECO:0000256" key="1">
    <source>
        <dbReference type="SAM" id="Phobius"/>
    </source>
</evidence>
<organism evidence="2">
    <name type="scientific">Siphoviridae sp. cteEQ43</name>
    <dbReference type="NCBI Taxonomy" id="2827905"/>
    <lineage>
        <taxon>Viruses</taxon>
        <taxon>Duplodnaviria</taxon>
        <taxon>Heunggongvirae</taxon>
        <taxon>Uroviricota</taxon>
        <taxon>Caudoviricetes</taxon>
    </lineage>
</organism>
<proteinExistence type="predicted"/>
<keyword evidence="1" id="KW-0472">Membrane</keyword>
<sequence length="35" mass="3814">MFDYVVDACGAYNGYAMCALHTLVCLIVSIMLVGR</sequence>